<comment type="caution">
    <text evidence="1">The sequence shown here is derived from an EMBL/GenBank/DDBJ whole genome shotgun (WGS) entry which is preliminary data.</text>
</comment>
<reference evidence="1 2" key="1">
    <citation type="submission" date="2020-04" db="EMBL/GenBank/DDBJ databases">
        <title>Pseudomonas crami sp. nov., a novel proteolytic bacterial species isolated from cream.</title>
        <authorList>
            <person name="Hofmann K."/>
            <person name="Woller A."/>
            <person name="Huptas C."/>
            <person name="Wenning M."/>
            <person name="Scherer S."/>
            <person name="Doll E.V."/>
        </authorList>
    </citation>
    <scope>NUCLEOTIDE SEQUENCE [LARGE SCALE GENOMIC DNA]</scope>
    <source>
        <strain evidence="1 2">WS 5096</strain>
    </source>
</reference>
<proteinExistence type="predicted"/>
<evidence type="ECO:0000313" key="1">
    <source>
        <dbReference type="EMBL" id="MBC2385326.1"/>
    </source>
</evidence>
<organism evidence="1 2">
    <name type="scientific">Pseudomonas cremoris</name>
    <dbReference type="NCBI Taxonomy" id="2724178"/>
    <lineage>
        <taxon>Bacteria</taxon>
        <taxon>Pseudomonadati</taxon>
        <taxon>Pseudomonadota</taxon>
        <taxon>Gammaproteobacteria</taxon>
        <taxon>Pseudomonadales</taxon>
        <taxon>Pseudomonadaceae</taxon>
        <taxon>Pseudomonas</taxon>
    </lineage>
</organism>
<evidence type="ECO:0000313" key="2">
    <source>
        <dbReference type="Proteomes" id="UP000534677"/>
    </source>
</evidence>
<keyword evidence="2" id="KW-1185">Reference proteome</keyword>
<name>A0ABR6TH70_9PSED</name>
<dbReference type="EMBL" id="JAAXCZ010000026">
    <property type="protein sequence ID" value="MBC2385326.1"/>
    <property type="molecule type" value="Genomic_DNA"/>
</dbReference>
<gene>
    <name evidence="1" type="ORF">HF209_30690</name>
</gene>
<dbReference type="RefSeq" id="WP_185710777.1">
    <property type="nucleotide sequence ID" value="NZ_JAAXCZ010000026.1"/>
</dbReference>
<sequence length="110" mass="12132">MHGSEPVVKQCVEIITSAKSQEERLEAANILIALIEILPYNILTSLQEISGVALSIDERDIAKNEAFAFVGAEPTMLMQVERWKRSPELFAFGTGVERALTLSIEERTGA</sequence>
<dbReference type="Proteomes" id="UP000534677">
    <property type="component" value="Unassembled WGS sequence"/>
</dbReference>
<protein>
    <submittedName>
        <fullName evidence="1">Uncharacterized protein</fullName>
    </submittedName>
</protein>
<accession>A0ABR6TH70</accession>